<feature type="transmembrane region" description="Helical" evidence="13">
    <location>
        <begin position="95"/>
        <end position="116"/>
    </location>
</feature>
<reference evidence="14 15" key="2">
    <citation type="submission" date="2019-09" db="EMBL/GenBank/DDBJ databases">
        <authorList>
            <person name="Jin C."/>
        </authorList>
    </citation>
    <scope>NUCLEOTIDE SEQUENCE [LARGE SCALE GENOMIC DNA]</scope>
    <source>
        <strain evidence="14 15">BN140002</strain>
    </source>
</reference>
<evidence type="ECO:0000256" key="10">
    <source>
        <dbReference type="ARBA" id="ARBA00023112"/>
    </source>
</evidence>
<evidence type="ECO:0000313" key="15">
    <source>
        <dbReference type="Proteomes" id="UP000323142"/>
    </source>
</evidence>
<keyword evidence="3" id="KW-0171">Cobalt transport</keyword>
<evidence type="ECO:0000256" key="2">
    <source>
        <dbReference type="ARBA" id="ARBA00004651"/>
    </source>
</evidence>
<dbReference type="GO" id="GO:0010045">
    <property type="term" value="P:response to nickel cation"/>
    <property type="evidence" value="ECO:0007669"/>
    <property type="project" value="TreeGrafter"/>
</dbReference>
<keyword evidence="8 13" id="KW-1133">Transmembrane helix</keyword>
<evidence type="ECO:0000256" key="4">
    <source>
        <dbReference type="ARBA" id="ARBA00022448"/>
    </source>
</evidence>
<keyword evidence="7 13" id="KW-0812">Transmembrane</keyword>
<organism evidence="14 15">
    <name type="scientific">Salinarimonas soli</name>
    <dbReference type="NCBI Taxonomy" id="1638099"/>
    <lineage>
        <taxon>Bacteria</taxon>
        <taxon>Pseudomonadati</taxon>
        <taxon>Pseudomonadota</taxon>
        <taxon>Alphaproteobacteria</taxon>
        <taxon>Hyphomicrobiales</taxon>
        <taxon>Salinarimonadaceae</taxon>
        <taxon>Salinarimonas</taxon>
    </lineage>
</organism>
<reference evidence="14 15" key="1">
    <citation type="submission" date="2019-09" db="EMBL/GenBank/DDBJ databases">
        <title>Salinarimonas rosea gen. nov., sp. nov., a new member of the a-2 subgroup of the Proteobacteria.</title>
        <authorList>
            <person name="Liu J."/>
        </authorList>
    </citation>
    <scope>NUCLEOTIDE SEQUENCE [LARGE SCALE GENOMIC DNA]</scope>
    <source>
        <strain evidence="14 15">BN140002</strain>
    </source>
</reference>
<dbReference type="PANTHER" id="PTHR40659:SF1">
    <property type="entry name" value="NICKEL_COBALT EFFLUX SYSTEM RCNA"/>
    <property type="match status" value="1"/>
</dbReference>
<sequence length="340" mass="33706">MTAQTWSPARASAKPLLSRLALALAAVAVVAGALALVAWIGAADAPPPTPVRGPFGLAREAAPAPTGIGGVILAWQGSFYRSLQGAVLALKANGAALWTLLGIGFAYGVFHAAGPGHGKAVIAGYLVASERALLKGFALSLAAALLQALVAIGLVLGITIAFKATAATMSQVTNAVELGSFVAVTALGVVLTWRKAGKLLRTAAAARGEAAPEAACDHVHLPPPDTIDRLTRFRDLAGVVLAAGIRPCAGALVVLVFTLSQGLLPAGIAAVVAMALGTALTTGAIAALAVFAKGLALRLAGGRGARGEIAAAGLELLAAAFVLVIGLSLLTGLLRGTALS</sequence>
<proteinExistence type="inferred from homology"/>
<evidence type="ECO:0000256" key="5">
    <source>
        <dbReference type="ARBA" id="ARBA00022475"/>
    </source>
</evidence>
<keyword evidence="5" id="KW-1003">Cell membrane</keyword>
<keyword evidence="12" id="KW-0170">Cobalt</keyword>
<keyword evidence="4 13" id="KW-0813">Transport</keyword>
<accession>A0A5B2VD25</accession>
<dbReference type="Proteomes" id="UP000323142">
    <property type="component" value="Unassembled WGS sequence"/>
</dbReference>
<evidence type="ECO:0000256" key="6">
    <source>
        <dbReference type="ARBA" id="ARBA00022596"/>
    </source>
</evidence>
<evidence type="ECO:0000256" key="9">
    <source>
        <dbReference type="ARBA" id="ARBA00023065"/>
    </source>
</evidence>
<dbReference type="GO" id="GO:0006824">
    <property type="term" value="P:cobalt ion transport"/>
    <property type="evidence" value="ECO:0007669"/>
    <property type="project" value="UniProtKB-KW"/>
</dbReference>
<comment type="caution">
    <text evidence="14">The sequence shown here is derived from an EMBL/GenBank/DDBJ whole genome shotgun (WGS) entry which is preliminary data.</text>
</comment>
<dbReference type="Pfam" id="PF03824">
    <property type="entry name" value="NicO"/>
    <property type="match status" value="2"/>
</dbReference>
<feature type="transmembrane region" description="Helical" evidence="13">
    <location>
        <begin position="312"/>
        <end position="334"/>
    </location>
</feature>
<dbReference type="GO" id="GO:0005886">
    <property type="term" value="C:plasma membrane"/>
    <property type="evidence" value="ECO:0007669"/>
    <property type="project" value="UniProtKB-SubCell"/>
</dbReference>
<feature type="transmembrane region" description="Helical" evidence="13">
    <location>
        <begin position="174"/>
        <end position="193"/>
    </location>
</feature>
<evidence type="ECO:0000256" key="1">
    <source>
        <dbReference type="ARBA" id="ARBA00002510"/>
    </source>
</evidence>
<evidence type="ECO:0000313" key="14">
    <source>
        <dbReference type="EMBL" id="KAA2237393.1"/>
    </source>
</evidence>
<feature type="transmembrane region" description="Helical" evidence="13">
    <location>
        <begin position="263"/>
        <end position="291"/>
    </location>
</feature>
<keyword evidence="11 13" id="KW-0472">Membrane</keyword>
<keyword evidence="10" id="KW-0921">Nickel transport</keyword>
<protein>
    <recommendedName>
        <fullName evidence="13">Nickel/cobalt efflux system</fullName>
    </recommendedName>
</protein>
<feature type="transmembrane region" description="Helical" evidence="13">
    <location>
        <begin position="20"/>
        <end position="42"/>
    </location>
</feature>
<comment type="subcellular location">
    <subcellularLocation>
        <location evidence="2 13">Cell membrane</location>
        <topology evidence="2 13">Multi-pass membrane protein</topology>
    </subcellularLocation>
</comment>
<evidence type="ECO:0000256" key="7">
    <source>
        <dbReference type="ARBA" id="ARBA00022692"/>
    </source>
</evidence>
<keyword evidence="9" id="KW-0406">Ion transport</keyword>
<feature type="transmembrane region" description="Helical" evidence="13">
    <location>
        <begin position="137"/>
        <end position="162"/>
    </location>
</feature>
<dbReference type="InterPro" id="IPR051224">
    <property type="entry name" value="NiCoT_RcnA"/>
</dbReference>
<evidence type="ECO:0000256" key="13">
    <source>
        <dbReference type="RuleBase" id="RU362101"/>
    </source>
</evidence>
<evidence type="ECO:0000256" key="3">
    <source>
        <dbReference type="ARBA" id="ARBA00022426"/>
    </source>
</evidence>
<dbReference type="AlphaFoldDB" id="A0A5B2VD25"/>
<dbReference type="GO" id="GO:0046583">
    <property type="term" value="F:monoatomic cation efflux transmembrane transporter activity"/>
    <property type="evidence" value="ECO:0007669"/>
    <property type="project" value="TreeGrafter"/>
</dbReference>
<dbReference type="PANTHER" id="PTHR40659">
    <property type="entry name" value="NICKEL/COBALT EFFLUX SYSTEM RCNA"/>
    <property type="match status" value="1"/>
</dbReference>
<dbReference type="OrthoDB" id="9812956at2"/>
<evidence type="ECO:0000256" key="8">
    <source>
        <dbReference type="ARBA" id="ARBA00022989"/>
    </source>
</evidence>
<dbReference type="InterPro" id="IPR011541">
    <property type="entry name" value="Ni/Co_transpt_high_affinity"/>
</dbReference>
<dbReference type="RefSeq" id="WP_149817158.1">
    <property type="nucleotide sequence ID" value="NZ_VUOA01000019.1"/>
</dbReference>
<evidence type="ECO:0000256" key="11">
    <source>
        <dbReference type="ARBA" id="ARBA00023136"/>
    </source>
</evidence>
<comment type="function">
    <text evidence="1">Efflux system for nickel and cobalt.</text>
</comment>
<comment type="similarity">
    <text evidence="13">Belongs to the NiCoT transporter (TC 2.A.52) family.</text>
</comment>
<keyword evidence="15" id="KW-1185">Reference proteome</keyword>
<evidence type="ECO:0000256" key="12">
    <source>
        <dbReference type="ARBA" id="ARBA00023285"/>
    </source>
</evidence>
<name>A0A5B2VD25_9HYPH</name>
<dbReference type="EMBL" id="VUOA01000019">
    <property type="protein sequence ID" value="KAA2237393.1"/>
    <property type="molecule type" value="Genomic_DNA"/>
</dbReference>
<feature type="transmembrane region" description="Helical" evidence="13">
    <location>
        <begin position="236"/>
        <end position="257"/>
    </location>
</feature>
<gene>
    <name evidence="14" type="ORF">F0L46_10360</name>
</gene>
<dbReference type="GO" id="GO:0032025">
    <property type="term" value="P:response to cobalt ion"/>
    <property type="evidence" value="ECO:0007669"/>
    <property type="project" value="TreeGrafter"/>
</dbReference>
<dbReference type="GO" id="GO:0015099">
    <property type="term" value="F:nickel cation transmembrane transporter activity"/>
    <property type="evidence" value="ECO:0007669"/>
    <property type="project" value="UniProtKB-UniRule"/>
</dbReference>
<keyword evidence="6" id="KW-0533">Nickel</keyword>